<dbReference type="InterPro" id="IPR005901">
    <property type="entry name" value="GLPGLI"/>
</dbReference>
<reference evidence="1" key="1">
    <citation type="submission" date="2023-10" db="EMBL/GenBank/DDBJ databases">
        <title>Characterization and whole genome sequencing of a novel strain of Bergeyella porcorum QD2021 isolated from pig.</title>
        <authorList>
            <person name="Liu G."/>
            <person name="Chen C."/>
            <person name="Han X."/>
        </authorList>
    </citation>
    <scope>NUCLEOTIDE SEQUENCE</scope>
    <source>
        <strain evidence="1">QD2021</strain>
    </source>
</reference>
<dbReference type="NCBIfam" id="TIGR01200">
    <property type="entry name" value="GLPGLI"/>
    <property type="match status" value="1"/>
</dbReference>
<sequence>MFINASFLFAQVKLIYNVKYLPDTLSTQYQEELMALVIKEKETLFYNETKFRLDSLYDAATQQYLHTGIAPNINIKNDFNIGNIHDRMKGKMYLLKNLNSKTYRFEDEKFNRWTINKKEKKTILGYDCYKAVGVFGGRKWIAWYTPDIPIPEGPYRFMGLDGLILEVADTENHYTFTAVSIEKIKSNTKIRQVNFINTSKKEYEKFLAKHIEDPAMEIRAASIQSVGTTMRGTDGKTITYNDLIDAVTREFREFQKTHNNPIEKGSIWIR</sequence>
<evidence type="ECO:0000313" key="1">
    <source>
        <dbReference type="EMBL" id="WOC51658.1"/>
    </source>
</evidence>
<gene>
    <name evidence="1" type="ORF">BPO_1011</name>
</gene>
<evidence type="ECO:0000313" key="2">
    <source>
        <dbReference type="Proteomes" id="UP001432059"/>
    </source>
</evidence>
<protein>
    <submittedName>
        <fullName evidence="1">GLPGLI family protein</fullName>
    </submittedName>
</protein>
<proteinExistence type="predicted"/>
<dbReference type="AlphaFoldDB" id="A0AAU0F1J9"/>
<dbReference type="EMBL" id="CP136426">
    <property type="protein sequence ID" value="WOC51658.1"/>
    <property type="molecule type" value="Genomic_DNA"/>
</dbReference>
<name>A0AAU0F1J9_9FLAO</name>
<organism evidence="1 2">
    <name type="scientific">Bergeyella porcorum</name>
    <dbReference type="NCBI Taxonomy" id="1735111"/>
    <lineage>
        <taxon>Bacteria</taxon>
        <taxon>Pseudomonadati</taxon>
        <taxon>Bacteroidota</taxon>
        <taxon>Flavobacteriia</taxon>
        <taxon>Flavobacteriales</taxon>
        <taxon>Weeksellaceae</taxon>
        <taxon>Bergeyella</taxon>
    </lineage>
</organism>
<dbReference type="KEGG" id="bpor:BPO_1011"/>
<keyword evidence="2" id="KW-1185">Reference proteome</keyword>
<dbReference type="Proteomes" id="UP001432059">
    <property type="component" value="Chromosome"/>
</dbReference>
<accession>A0AAU0F1J9</accession>
<dbReference type="Pfam" id="PF22252">
    <property type="entry name" value="PNGase_F-II_N"/>
    <property type="match status" value="1"/>
</dbReference>